<evidence type="ECO:0000256" key="6">
    <source>
        <dbReference type="ARBA" id="ARBA00022840"/>
    </source>
</evidence>
<comment type="caution">
    <text evidence="10">The sequence shown here is derived from an EMBL/GenBank/DDBJ whole genome shotgun (WGS) entry which is preliminary data.</text>
</comment>
<feature type="domain" description="RIO-type" evidence="9">
    <location>
        <begin position="9"/>
        <end position="59"/>
    </location>
</feature>
<evidence type="ECO:0000313" key="10">
    <source>
        <dbReference type="EMBL" id="CAG2055119.1"/>
    </source>
</evidence>
<evidence type="ECO:0000313" key="11">
    <source>
        <dbReference type="Proteomes" id="UP001153148"/>
    </source>
</evidence>
<evidence type="ECO:0000259" key="9">
    <source>
        <dbReference type="Pfam" id="PF01163"/>
    </source>
</evidence>
<evidence type="ECO:0000256" key="1">
    <source>
        <dbReference type="ARBA" id="ARBA00012513"/>
    </source>
</evidence>
<proteinExistence type="predicted"/>
<keyword evidence="11" id="KW-1185">Reference proteome</keyword>
<keyword evidence="4" id="KW-0547">Nucleotide-binding</keyword>
<keyword evidence="2" id="KW-0723">Serine/threonine-protein kinase</keyword>
<evidence type="ECO:0000256" key="5">
    <source>
        <dbReference type="ARBA" id="ARBA00022777"/>
    </source>
</evidence>
<name>A0ABN7NJR0_TIMPD</name>
<evidence type="ECO:0000256" key="4">
    <source>
        <dbReference type="ARBA" id="ARBA00022741"/>
    </source>
</evidence>
<dbReference type="Pfam" id="PF01163">
    <property type="entry name" value="RIO1"/>
    <property type="match status" value="1"/>
</dbReference>
<keyword evidence="5" id="KW-0418">Kinase</keyword>
<dbReference type="EC" id="2.7.11.1" evidence="1"/>
<comment type="catalytic activity">
    <reaction evidence="8">
        <text>L-seryl-[protein] + ATP = O-phospho-L-seryl-[protein] + ADP + H(+)</text>
        <dbReference type="Rhea" id="RHEA:17989"/>
        <dbReference type="Rhea" id="RHEA-COMP:9863"/>
        <dbReference type="Rhea" id="RHEA-COMP:11604"/>
        <dbReference type="ChEBI" id="CHEBI:15378"/>
        <dbReference type="ChEBI" id="CHEBI:29999"/>
        <dbReference type="ChEBI" id="CHEBI:30616"/>
        <dbReference type="ChEBI" id="CHEBI:83421"/>
        <dbReference type="ChEBI" id="CHEBI:456216"/>
        <dbReference type="EC" id="2.7.11.1"/>
    </reaction>
</comment>
<dbReference type="Gene3D" id="1.10.510.10">
    <property type="entry name" value="Transferase(Phosphotransferase) domain 1"/>
    <property type="match status" value="1"/>
</dbReference>
<organism evidence="10 11">
    <name type="scientific">Timema podura</name>
    <name type="common">Walking stick</name>
    <dbReference type="NCBI Taxonomy" id="61482"/>
    <lineage>
        <taxon>Eukaryota</taxon>
        <taxon>Metazoa</taxon>
        <taxon>Ecdysozoa</taxon>
        <taxon>Arthropoda</taxon>
        <taxon>Hexapoda</taxon>
        <taxon>Insecta</taxon>
        <taxon>Pterygota</taxon>
        <taxon>Neoptera</taxon>
        <taxon>Polyneoptera</taxon>
        <taxon>Phasmatodea</taxon>
        <taxon>Timematodea</taxon>
        <taxon>Timematoidea</taxon>
        <taxon>Timematidae</taxon>
        <taxon>Timema</taxon>
    </lineage>
</organism>
<evidence type="ECO:0000256" key="8">
    <source>
        <dbReference type="ARBA" id="ARBA00048679"/>
    </source>
</evidence>
<dbReference type="Proteomes" id="UP001153148">
    <property type="component" value="Unassembled WGS sequence"/>
</dbReference>
<reference evidence="10" key="1">
    <citation type="submission" date="2021-03" db="EMBL/GenBank/DDBJ databases">
        <authorList>
            <person name="Tran Van P."/>
        </authorList>
    </citation>
    <scope>NUCLEOTIDE SEQUENCE</scope>
</reference>
<evidence type="ECO:0000256" key="2">
    <source>
        <dbReference type="ARBA" id="ARBA00022527"/>
    </source>
</evidence>
<dbReference type="EMBL" id="CAJPIN010002109">
    <property type="protein sequence ID" value="CAG2055119.1"/>
    <property type="molecule type" value="Genomic_DNA"/>
</dbReference>
<accession>A0ABN7NJR0</accession>
<dbReference type="InterPro" id="IPR051272">
    <property type="entry name" value="RIO-type_Ser/Thr_kinase"/>
</dbReference>
<dbReference type="InterPro" id="IPR018934">
    <property type="entry name" value="RIO_dom"/>
</dbReference>
<keyword evidence="6" id="KW-0067">ATP-binding</keyword>
<comment type="catalytic activity">
    <reaction evidence="7">
        <text>L-threonyl-[protein] + ATP = O-phospho-L-threonyl-[protein] + ADP + H(+)</text>
        <dbReference type="Rhea" id="RHEA:46608"/>
        <dbReference type="Rhea" id="RHEA-COMP:11060"/>
        <dbReference type="Rhea" id="RHEA-COMP:11605"/>
        <dbReference type="ChEBI" id="CHEBI:15378"/>
        <dbReference type="ChEBI" id="CHEBI:30013"/>
        <dbReference type="ChEBI" id="CHEBI:30616"/>
        <dbReference type="ChEBI" id="CHEBI:61977"/>
        <dbReference type="ChEBI" id="CHEBI:456216"/>
        <dbReference type="EC" id="2.7.11.1"/>
    </reaction>
</comment>
<evidence type="ECO:0000256" key="7">
    <source>
        <dbReference type="ARBA" id="ARBA00047899"/>
    </source>
</evidence>
<protein>
    <recommendedName>
        <fullName evidence="1">non-specific serine/threonine protein kinase</fullName>
        <ecNumber evidence="1">2.7.11.1</ecNumber>
    </recommendedName>
</protein>
<dbReference type="PANTHER" id="PTHR45723">
    <property type="entry name" value="SERINE/THREONINE-PROTEIN KINASE RIO1"/>
    <property type="match status" value="1"/>
</dbReference>
<sequence>MLILVSSYMLYHNSQIYIIDVSQSVEHDHPHALDFLRKDCTNITEFFKRKEVATMTIKELFDFITDPTITEINIDEYLDKVSERAAARTLEVTSEEYIAQEQIDEAVFKNAFIPKRLAEGAKGPA</sequence>
<gene>
    <name evidence="10" type="ORF">TPAB3V08_LOCUS2130</name>
</gene>
<evidence type="ECO:0000256" key="3">
    <source>
        <dbReference type="ARBA" id="ARBA00022679"/>
    </source>
</evidence>
<keyword evidence="3" id="KW-0808">Transferase</keyword>